<dbReference type="Gene3D" id="3.40.50.2300">
    <property type="match status" value="2"/>
</dbReference>
<evidence type="ECO:0000313" key="3">
    <source>
        <dbReference type="Proteomes" id="UP001164745"/>
    </source>
</evidence>
<dbReference type="InterPro" id="IPR025997">
    <property type="entry name" value="SBP_2_dom"/>
</dbReference>
<name>A0ABY7BFB0_9FIRM</name>
<evidence type="ECO:0000259" key="1">
    <source>
        <dbReference type="Pfam" id="PF13407"/>
    </source>
</evidence>
<reference evidence="2" key="1">
    <citation type="submission" date="2022-12" db="EMBL/GenBank/DDBJ databases">
        <authorList>
            <person name="Bing R.G."/>
            <person name="Willard D.J."/>
            <person name="Manesh M.J.H."/>
            <person name="Laemthong T."/>
            <person name="Crosby J.R."/>
            <person name="Kelly R.M."/>
        </authorList>
    </citation>
    <scope>NUCLEOTIDE SEQUENCE</scope>
    <source>
        <strain evidence="2">DSM 8991</strain>
    </source>
</reference>
<dbReference type="Pfam" id="PF13407">
    <property type="entry name" value="Peripla_BP_4"/>
    <property type="match status" value="1"/>
</dbReference>
<protein>
    <submittedName>
        <fullName evidence="2">Substrate-binding domain-containing protein</fullName>
    </submittedName>
</protein>
<keyword evidence="3" id="KW-1185">Reference proteome</keyword>
<feature type="domain" description="Periplasmic binding protein" evidence="1">
    <location>
        <begin position="59"/>
        <end position="296"/>
    </location>
</feature>
<dbReference type="Proteomes" id="UP001164745">
    <property type="component" value="Chromosome"/>
</dbReference>
<gene>
    <name evidence="2" type="ORF">OTJ99_002376</name>
</gene>
<organism evidence="2 3">
    <name type="scientific">Caldicellulosiruptor naganoensis</name>
    <dbReference type="NCBI Taxonomy" id="29324"/>
    <lineage>
        <taxon>Bacteria</taxon>
        <taxon>Bacillati</taxon>
        <taxon>Bacillota</taxon>
        <taxon>Bacillota incertae sedis</taxon>
        <taxon>Caldicellulosiruptorales</taxon>
        <taxon>Caldicellulosiruptoraceae</taxon>
        <taxon>Caldicellulosiruptor</taxon>
    </lineage>
</organism>
<sequence>MTFAKKSIFRYLLLTAAAALALILLWLSISDILLLKRISNINNFSQNNYTSCAVILPKNEMYWKEFLEEFDQFAQSQKVLTETIFYATESEEAFGLKLALFSKFDFVIICDLFNSPEIKRLIDDLQNQGIKIISILNRNLKDYFDITIGFDYFQKGKIVAQNIKKLAEQKGIHELRIALITNTINQKVADNFEEERIKSYLKQYGIRFSIDSFVIEYGNAKSEKLLQEIIRNPKYNCYYTTEELETLAFIDSLVKNPKDTSFLFIGTGDDSRLLRYRDEGLIDCLIMPNYDELAIRSVLTIKDFEKVHFKKQFIPTSIIVK</sequence>
<accession>A0ABY7BFB0</accession>
<dbReference type="EMBL" id="CP113864">
    <property type="protein sequence ID" value="WAM31493.1"/>
    <property type="molecule type" value="Genomic_DNA"/>
</dbReference>
<proteinExistence type="predicted"/>
<dbReference type="SUPFAM" id="SSF53822">
    <property type="entry name" value="Periplasmic binding protein-like I"/>
    <property type="match status" value="1"/>
</dbReference>
<evidence type="ECO:0000313" key="2">
    <source>
        <dbReference type="EMBL" id="WAM31493.1"/>
    </source>
</evidence>
<dbReference type="RefSeq" id="WP_045166084.1">
    <property type="nucleotide sequence ID" value="NZ_CP113864.1"/>
</dbReference>
<dbReference type="InterPro" id="IPR028082">
    <property type="entry name" value="Peripla_BP_I"/>
</dbReference>